<evidence type="ECO:0000256" key="6">
    <source>
        <dbReference type="ARBA" id="ARBA00022968"/>
    </source>
</evidence>
<proteinExistence type="inferred from homology"/>
<evidence type="ECO:0000256" key="9">
    <source>
        <dbReference type="ARBA" id="ARBA00023180"/>
    </source>
</evidence>
<comment type="function">
    <text evidence="13">Glucosidase involved in the degradation of cellulosic biomass. Active on lichenan.</text>
</comment>
<organism evidence="19 20">
    <name type="scientific">Durusdinium trenchii</name>
    <dbReference type="NCBI Taxonomy" id="1381693"/>
    <lineage>
        <taxon>Eukaryota</taxon>
        <taxon>Sar</taxon>
        <taxon>Alveolata</taxon>
        <taxon>Dinophyceae</taxon>
        <taxon>Suessiales</taxon>
        <taxon>Symbiodiniaceae</taxon>
        <taxon>Durusdinium</taxon>
    </lineage>
</organism>
<dbReference type="PANTHER" id="PTHR31297">
    <property type="entry name" value="GLUCAN ENDO-1,6-BETA-GLUCOSIDASE B"/>
    <property type="match status" value="1"/>
</dbReference>
<comment type="similarity">
    <text evidence="2">Belongs to the glycosyl hydrolase 5 (cellulase A) family.</text>
</comment>
<dbReference type="SUPFAM" id="SSF51445">
    <property type="entry name" value="(Trans)glycosidases"/>
    <property type="match status" value="1"/>
</dbReference>
<evidence type="ECO:0000256" key="1">
    <source>
        <dbReference type="ARBA" id="ARBA00004401"/>
    </source>
</evidence>
<evidence type="ECO:0000256" key="3">
    <source>
        <dbReference type="ARBA" id="ARBA00022475"/>
    </source>
</evidence>
<evidence type="ECO:0000313" key="20">
    <source>
        <dbReference type="Proteomes" id="UP001642484"/>
    </source>
</evidence>
<evidence type="ECO:0000256" key="7">
    <source>
        <dbReference type="ARBA" id="ARBA00022989"/>
    </source>
</evidence>
<comment type="catalytic activity">
    <reaction evidence="12">
        <text>Successive hydrolysis of beta-D-glucose units from the non-reducing ends of (1-&gt;3)-beta-D-glucans, releasing alpha-glucose.</text>
        <dbReference type="EC" id="3.2.1.58"/>
    </reaction>
</comment>
<gene>
    <name evidence="19" type="ORF">CCMP2556_LOCUS45749</name>
</gene>
<dbReference type="InterPro" id="IPR050386">
    <property type="entry name" value="Glycosyl_hydrolase_5"/>
</dbReference>
<feature type="compositionally biased region" description="Basic and acidic residues" evidence="17">
    <location>
        <begin position="759"/>
        <end position="773"/>
    </location>
</feature>
<name>A0ABP0R8U8_9DINO</name>
<dbReference type="PROSITE" id="PS50198">
    <property type="entry name" value="PPIC_PPIASE_2"/>
    <property type="match status" value="1"/>
</dbReference>
<keyword evidence="10" id="KW-0326">Glycosidase</keyword>
<dbReference type="SUPFAM" id="SSF54534">
    <property type="entry name" value="FKBP-like"/>
    <property type="match status" value="1"/>
</dbReference>
<evidence type="ECO:0000256" key="10">
    <source>
        <dbReference type="ARBA" id="ARBA00023295"/>
    </source>
</evidence>
<keyword evidence="7" id="KW-1133">Transmembrane helix</keyword>
<keyword evidence="11" id="KW-0961">Cell wall biogenesis/degradation</keyword>
<keyword evidence="5" id="KW-0378">Hydrolase</keyword>
<dbReference type="Proteomes" id="UP001642484">
    <property type="component" value="Unassembled WGS sequence"/>
</dbReference>
<dbReference type="EC" id="3.2.1.58" evidence="14"/>
<sequence>MEVSYALASQCRWAAWAAAKAGAEVVQPDGAAAYLSELAKVPRAPEELSHSLADALARTRQAAGESWEEWRPVVEAVVELASHAAKSSPSSRPSTERQASAGKSGGNAFCALTRMATQFGLYWRHRCDPSSDRDTPQRCLAHALQAFHQAHWAQPPWRGTNLGGWFLLEPGPASPFFETCHAKIKEINGQSGKEEPSPAREAPQGLGDEWSLCAALRAAGGEELRRQLFDHHRAHHYTAETMRNIVQCGLNAVRLPFGYWVVQEPGAGEAYEGPCLEALDRAVALIEDVGALQLLLDLHGCPGGESGDRPCGRHDSSWSWERWRTDEAVKILAIVAARYCDKSCVTGIQVCNEPSERMPVGRLCDFYENAIEAVRGAGMSADKVAVVLPIFTHWRAPEVTDAWAERGNFMKYDNVVFDLHYYHNFSSIWNLLSHRQHVDVVACHALELKCLPHAMVGEWSTSRPGQFSEAEQADFARQQVLGYNHASHGWFFWNWHDHEFYTDWDMERGAFKTGRLPKPLGPSELQGFLRPEWEEDGRGGSSLPCRAPGMWPRLMGWASYAQQLWRVDQCGENLPCAGARCGEKEQGVIGVPGDNGGLSQKEKQAAPSPGPSLRHLFVGFVVLGQLLGSPAGGANRYSGCTVVDLGFQVFPTLARKVSECKSALQPGQMAGDLGWISKGTQDPALEEAVFSLEVPIGWWRVDRISPMLSFPVRRRVEDGCEFAWPPEECHGATGAPKSENRCGEVGVGRSGVLETRLAGPRDPRSERARRAMGDDQTAWQLQPSVGSWLLPTRPLHGAARNAPSTRTPRSSATNWEELLKYLDLPEARRARALDMAAKIARQQLKKAMERSRHYRKISKKSWSLSLATVYEGAANKDDGTTSLKLFDSEIGWYVKQVPRPLRAPGPAPVTKKPDSLPPPPPRCGITPSPPSEPPKQHAMRRLRGTQANPTDASADLFQLAIERQQMDDKAEQGNFATFTSWIVKMGLRCLQEDIRSGSFRDSLRWADGLLACTA</sequence>
<dbReference type="InterPro" id="IPR000297">
    <property type="entry name" value="PPIase_PpiC"/>
</dbReference>
<protein>
    <recommendedName>
        <fullName evidence="14">glucan 1,3-beta-glucosidase</fullName>
        <ecNumber evidence="14">3.2.1.58</ecNumber>
    </recommendedName>
    <alternativeName>
        <fullName evidence="15">Exo-1,3-beta-glucanase D</fullName>
    </alternativeName>
</protein>
<feature type="compositionally biased region" description="Pro residues" evidence="17">
    <location>
        <begin position="915"/>
        <end position="933"/>
    </location>
</feature>
<feature type="region of interest" description="Disordered" evidence="17">
    <location>
        <begin position="756"/>
        <end position="775"/>
    </location>
</feature>
<dbReference type="InterPro" id="IPR017853">
    <property type="entry name" value="GH"/>
</dbReference>
<dbReference type="Pfam" id="PF00150">
    <property type="entry name" value="Cellulase"/>
    <property type="match status" value="1"/>
</dbReference>
<evidence type="ECO:0000256" key="15">
    <source>
        <dbReference type="ARBA" id="ARBA00041260"/>
    </source>
</evidence>
<dbReference type="Gene3D" id="3.20.20.80">
    <property type="entry name" value="Glycosidases"/>
    <property type="match status" value="1"/>
</dbReference>
<feature type="region of interest" description="Disordered" evidence="17">
    <location>
        <begin position="901"/>
        <end position="940"/>
    </location>
</feature>
<evidence type="ECO:0000256" key="11">
    <source>
        <dbReference type="ARBA" id="ARBA00023316"/>
    </source>
</evidence>
<evidence type="ECO:0000256" key="17">
    <source>
        <dbReference type="SAM" id="MobiDB-lite"/>
    </source>
</evidence>
<keyword evidence="16" id="KW-0413">Isomerase</keyword>
<evidence type="ECO:0000313" key="19">
    <source>
        <dbReference type="EMBL" id="CAK9096203.1"/>
    </source>
</evidence>
<comment type="subcellular location">
    <subcellularLocation>
        <location evidence="1">Cell membrane</location>
        <topology evidence="1">Single-pass type II membrane protein</topology>
    </subcellularLocation>
</comment>
<reference evidence="19 20" key="1">
    <citation type="submission" date="2024-02" db="EMBL/GenBank/DDBJ databases">
        <authorList>
            <person name="Chen Y."/>
            <person name="Shah S."/>
            <person name="Dougan E. K."/>
            <person name="Thang M."/>
            <person name="Chan C."/>
        </authorList>
    </citation>
    <scope>NUCLEOTIDE SEQUENCE [LARGE SCALE GENOMIC DNA]</scope>
</reference>
<evidence type="ECO:0000256" key="2">
    <source>
        <dbReference type="ARBA" id="ARBA00005641"/>
    </source>
</evidence>
<keyword evidence="20" id="KW-1185">Reference proteome</keyword>
<dbReference type="InterPro" id="IPR046357">
    <property type="entry name" value="PPIase_dom_sf"/>
</dbReference>
<dbReference type="EMBL" id="CAXAMN010025583">
    <property type="protein sequence ID" value="CAK9096203.1"/>
    <property type="molecule type" value="Genomic_DNA"/>
</dbReference>
<evidence type="ECO:0000259" key="18">
    <source>
        <dbReference type="PROSITE" id="PS50198"/>
    </source>
</evidence>
<feature type="region of interest" description="Disordered" evidence="17">
    <location>
        <begin position="84"/>
        <end position="104"/>
    </location>
</feature>
<evidence type="ECO:0000256" key="4">
    <source>
        <dbReference type="ARBA" id="ARBA00022692"/>
    </source>
</evidence>
<comment type="caution">
    <text evidence="19">The sequence shown here is derived from an EMBL/GenBank/DDBJ whole genome shotgun (WGS) entry which is preliminary data.</text>
</comment>
<evidence type="ECO:0000256" key="13">
    <source>
        <dbReference type="ARBA" id="ARBA00037126"/>
    </source>
</evidence>
<feature type="domain" description="PpiC" evidence="18">
    <location>
        <begin position="650"/>
        <end position="693"/>
    </location>
</feature>
<keyword evidence="8" id="KW-0472">Membrane</keyword>
<keyword evidence="6" id="KW-0735">Signal-anchor</keyword>
<keyword evidence="3" id="KW-1003">Cell membrane</keyword>
<evidence type="ECO:0000256" key="14">
    <source>
        <dbReference type="ARBA" id="ARBA00038929"/>
    </source>
</evidence>
<keyword evidence="4" id="KW-0812">Transmembrane</keyword>
<evidence type="ECO:0000256" key="8">
    <source>
        <dbReference type="ARBA" id="ARBA00023136"/>
    </source>
</evidence>
<dbReference type="PANTHER" id="PTHR31297:SF34">
    <property type="entry name" value="GLUCAN 1,3-BETA-GLUCOSIDASE 2"/>
    <property type="match status" value="1"/>
</dbReference>
<keyword evidence="16" id="KW-0697">Rotamase</keyword>
<feature type="compositionally biased region" description="Polar residues" evidence="17">
    <location>
        <begin position="85"/>
        <end position="98"/>
    </location>
</feature>
<evidence type="ECO:0000256" key="5">
    <source>
        <dbReference type="ARBA" id="ARBA00022801"/>
    </source>
</evidence>
<accession>A0ABP0R8U8</accession>
<evidence type="ECO:0000256" key="16">
    <source>
        <dbReference type="PROSITE-ProRule" id="PRU00278"/>
    </source>
</evidence>
<dbReference type="InterPro" id="IPR001547">
    <property type="entry name" value="Glyco_hydro_5"/>
</dbReference>
<keyword evidence="9" id="KW-0325">Glycoprotein</keyword>
<evidence type="ECO:0000256" key="12">
    <source>
        <dbReference type="ARBA" id="ARBA00036824"/>
    </source>
</evidence>
<dbReference type="Gene3D" id="3.10.50.40">
    <property type="match status" value="1"/>
</dbReference>